<keyword evidence="1" id="KW-0732">Signal</keyword>
<evidence type="ECO:0000256" key="1">
    <source>
        <dbReference type="SAM" id="SignalP"/>
    </source>
</evidence>
<accession>A0AAC8YZ74</accession>
<gene>
    <name evidence="2" type="ORF">ATM17_07035</name>
</gene>
<keyword evidence="3" id="KW-1185">Reference proteome</keyword>
<sequence length="278" mass="29467">MTTYFKIAAAIALSCCSVAAAAEDLTINDIVALTEMQLGDAAIIAKIEAEASSFDLTTDQMIELKKKGVSSNVIAAMVRSRKADTAAELSVDSSDPNVPHPPGVYLLHGTVEKGRMERIEPTSSSQVKTGGIWGYALTGGIASASVKVSIPNAAARVVSISKPYFYFFFDESQKGATPSSFMGSAFLASSPADFNLVRLDKKKDRREARVGSMNIGGAKMGVMDKDRITIEYELIRPGVYKVKAGDPLVPGEYGFLYSLPGAAAGGAANARIFDFSVK</sequence>
<reference evidence="2 3" key="2">
    <citation type="journal article" date="2016" name="Genome Announc.">
        <title>Complete Genome Sequence of Sphingopyxis macrogoltabida Strain 203N (NBRC 111659), a Polyethylene Glycol Degrader.</title>
        <authorList>
            <person name="Ohtsubo Y."/>
            <person name="Nonoyama S."/>
            <person name="Nagata Y."/>
            <person name="Numata M."/>
            <person name="Tsuchikane K."/>
            <person name="Hosoyama A."/>
            <person name="Yamazoe A."/>
            <person name="Tsuda M."/>
            <person name="Fujita N."/>
            <person name="Kawai F."/>
        </authorList>
    </citation>
    <scope>NUCLEOTIDE SEQUENCE [LARGE SCALE GENOMIC DNA]</scope>
    <source>
        <strain evidence="2 3">203N</strain>
    </source>
</reference>
<dbReference type="EMBL" id="CP013344">
    <property type="protein sequence ID" value="AMU88797.1"/>
    <property type="molecule type" value="Genomic_DNA"/>
</dbReference>
<organism evidence="2 3">
    <name type="scientific">Sphingopyxis macrogoltabida</name>
    <name type="common">Sphingomonas macrogoltabidus</name>
    <dbReference type="NCBI Taxonomy" id="33050"/>
    <lineage>
        <taxon>Bacteria</taxon>
        <taxon>Pseudomonadati</taxon>
        <taxon>Pseudomonadota</taxon>
        <taxon>Alphaproteobacteria</taxon>
        <taxon>Sphingomonadales</taxon>
        <taxon>Sphingomonadaceae</taxon>
        <taxon>Sphingopyxis</taxon>
    </lineage>
</organism>
<proteinExistence type="predicted"/>
<name>A0AAC8YZ74_SPHMC</name>
<dbReference type="RefSeq" id="WP_054728394.1">
    <property type="nucleotide sequence ID" value="NZ_CP009429.1"/>
</dbReference>
<dbReference type="AlphaFoldDB" id="A0AAC8YZ74"/>
<dbReference type="KEGG" id="smaz:LH19_12870"/>
<reference evidence="3" key="1">
    <citation type="submission" date="2015-11" db="EMBL/GenBank/DDBJ databases">
        <title>Complete genome sequence of a polyethylene-glycol degrader Sphingopyxis macrogoltabida 203N (NBRC 111659).</title>
        <authorList>
            <person name="Yoshiyuki O."/>
            <person name="Shouta N."/>
            <person name="Nagata Y."/>
            <person name="Numata M."/>
            <person name="Tsuchikane K."/>
            <person name="Hosoyama A."/>
            <person name="Yamazoe A."/>
            <person name="Tsuda M."/>
            <person name="Fujita N."/>
            <person name="Kawai F."/>
        </authorList>
    </citation>
    <scope>NUCLEOTIDE SEQUENCE [LARGE SCALE GENOMIC DNA]</scope>
    <source>
        <strain evidence="3">203N</strain>
    </source>
</reference>
<feature type="chain" id="PRO_5041936247" evidence="1">
    <location>
        <begin position="22"/>
        <end position="278"/>
    </location>
</feature>
<evidence type="ECO:0000313" key="2">
    <source>
        <dbReference type="EMBL" id="AMU88797.1"/>
    </source>
</evidence>
<evidence type="ECO:0000313" key="3">
    <source>
        <dbReference type="Proteomes" id="UP000076088"/>
    </source>
</evidence>
<feature type="signal peptide" evidence="1">
    <location>
        <begin position="1"/>
        <end position="21"/>
    </location>
</feature>
<protein>
    <submittedName>
        <fullName evidence="2">Uncharacterized protein</fullName>
    </submittedName>
</protein>
<dbReference type="Proteomes" id="UP000076088">
    <property type="component" value="Chromosome"/>
</dbReference>